<evidence type="ECO:0000313" key="1">
    <source>
        <dbReference type="EMBL" id="KAH7953059.1"/>
    </source>
</evidence>
<dbReference type="EMBL" id="CM023473">
    <property type="protein sequence ID" value="KAH7953059.1"/>
    <property type="molecule type" value="Genomic_DNA"/>
</dbReference>
<protein>
    <submittedName>
        <fullName evidence="1">Uncharacterized protein</fullName>
    </submittedName>
</protein>
<dbReference type="Proteomes" id="UP000821865">
    <property type="component" value="Chromosome 4"/>
</dbReference>
<keyword evidence="2" id="KW-1185">Reference proteome</keyword>
<reference evidence="1" key="1">
    <citation type="submission" date="2020-05" db="EMBL/GenBank/DDBJ databases">
        <title>Large-scale comparative analyses of tick genomes elucidate their genetic diversity and vector capacities.</title>
        <authorList>
            <person name="Jia N."/>
            <person name="Wang J."/>
            <person name="Shi W."/>
            <person name="Du L."/>
            <person name="Sun Y."/>
            <person name="Zhan W."/>
            <person name="Jiang J."/>
            <person name="Wang Q."/>
            <person name="Zhang B."/>
            <person name="Ji P."/>
            <person name="Sakyi L.B."/>
            <person name="Cui X."/>
            <person name="Yuan T."/>
            <person name="Jiang B."/>
            <person name="Yang W."/>
            <person name="Lam T.T.-Y."/>
            <person name="Chang Q."/>
            <person name="Ding S."/>
            <person name="Wang X."/>
            <person name="Zhu J."/>
            <person name="Ruan X."/>
            <person name="Zhao L."/>
            <person name="Wei J."/>
            <person name="Que T."/>
            <person name="Du C."/>
            <person name="Cheng J."/>
            <person name="Dai P."/>
            <person name="Han X."/>
            <person name="Huang E."/>
            <person name="Gao Y."/>
            <person name="Liu J."/>
            <person name="Shao H."/>
            <person name="Ye R."/>
            <person name="Li L."/>
            <person name="Wei W."/>
            <person name="Wang X."/>
            <person name="Wang C."/>
            <person name="Yang T."/>
            <person name="Huo Q."/>
            <person name="Li W."/>
            <person name="Guo W."/>
            <person name="Chen H."/>
            <person name="Zhou L."/>
            <person name="Ni X."/>
            <person name="Tian J."/>
            <person name="Zhou Y."/>
            <person name="Sheng Y."/>
            <person name="Liu T."/>
            <person name="Pan Y."/>
            <person name="Xia L."/>
            <person name="Li J."/>
            <person name="Zhao F."/>
            <person name="Cao W."/>
        </authorList>
    </citation>
    <scope>NUCLEOTIDE SEQUENCE</scope>
    <source>
        <strain evidence="1">Dsil-2018</strain>
    </source>
</reference>
<comment type="caution">
    <text evidence="1">The sequence shown here is derived from an EMBL/GenBank/DDBJ whole genome shotgun (WGS) entry which is preliminary data.</text>
</comment>
<sequence length="408" mass="44331">MNAVELTQIGLRLGLTGEELKRWVQKELIAVEEQVIAIEEERIALELFTKEVKEKEEVVAQLRLKLHEVLLRKKFAQVNARSEAAALCFESRDAQGDKNDVKGSIAITELACLEQNVPLLTEVTGSDPMLLDTFLWDSSENGKSTMGSVTTLSTPGIDDNHSVTSTKVDASAASDADKDLQTSSLVNAEKKVLSRNDFLKSDNVVANSAGPWPEHSLFEEDKMIGTNIVGNDNSAAAGAATPTAANATTDAPEPSNTQATSSLERLKAQAALSDLDREQMECQDTDEGDDIIPYDTDTPTTRIEQDEDKLGDWLTVLTIRQKKALARAGRNTVGVAGGYDSSSQHLGPPKKPPEDLERRIRTVEFGSRKRVDDESSNPRINAYRRINNMGDVSDADNCDGGGMNVSNG</sequence>
<organism evidence="1 2">
    <name type="scientific">Dermacentor silvarum</name>
    <name type="common">Tick</name>
    <dbReference type="NCBI Taxonomy" id="543639"/>
    <lineage>
        <taxon>Eukaryota</taxon>
        <taxon>Metazoa</taxon>
        <taxon>Ecdysozoa</taxon>
        <taxon>Arthropoda</taxon>
        <taxon>Chelicerata</taxon>
        <taxon>Arachnida</taxon>
        <taxon>Acari</taxon>
        <taxon>Parasitiformes</taxon>
        <taxon>Ixodida</taxon>
        <taxon>Ixodoidea</taxon>
        <taxon>Ixodidae</taxon>
        <taxon>Rhipicephalinae</taxon>
        <taxon>Dermacentor</taxon>
    </lineage>
</organism>
<accession>A0ACB8CV85</accession>
<gene>
    <name evidence="1" type="ORF">HPB49_004208</name>
</gene>
<proteinExistence type="predicted"/>
<name>A0ACB8CV85_DERSI</name>
<evidence type="ECO:0000313" key="2">
    <source>
        <dbReference type="Proteomes" id="UP000821865"/>
    </source>
</evidence>